<organism evidence="1 2">
    <name type="scientific">Deinococcus rufus</name>
    <dbReference type="NCBI Taxonomy" id="2136097"/>
    <lineage>
        <taxon>Bacteria</taxon>
        <taxon>Thermotogati</taxon>
        <taxon>Deinococcota</taxon>
        <taxon>Deinococci</taxon>
        <taxon>Deinococcales</taxon>
        <taxon>Deinococcaceae</taxon>
        <taxon>Deinococcus</taxon>
    </lineage>
</organism>
<proteinExistence type="predicted"/>
<evidence type="ECO:0000313" key="1">
    <source>
        <dbReference type="EMBL" id="MFC3832513.1"/>
    </source>
</evidence>
<evidence type="ECO:0000313" key="2">
    <source>
        <dbReference type="Proteomes" id="UP001595803"/>
    </source>
</evidence>
<name>A0ABV7Z876_9DEIO</name>
<dbReference type="RefSeq" id="WP_322474111.1">
    <property type="nucleotide sequence ID" value="NZ_JBHRZG010000006.1"/>
</dbReference>
<dbReference type="EMBL" id="JBHRZG010000006">
    <property type="protein sequence ID" value="MFC3832513.1"/>
    <property type="molecule type" value="Genomic_DNA"/>
</dbReference>
<dbReference type="Gene3D" id="3.40.50.300">
    <property type="entry name" value="P-loop containing nucleotide triphosphate hydrolases"/>
    <property type="match status" value="1"/>
</dbReference>
<protein>
    <submittedName>
        <fullName evidence="1">AAA family ATPase</fullName>
    </submittedName>
</protein>
<keyword evidence="2" id="KW-1185">Reference proteome</keyword>
<dbReference type="InterPro" id="IPR027417">
    <property type="entry name" value="P-loop_NTPase"/>
</dbReference>
<gene>
    <name evidence="1" type="ORF">ACFOSB_06540</name>
</gene>
<dbReference type="Proteomes" id="UP001595803">
    <property type="component" value="Unassembled WGS sequence"/>
</dbReference>
<comment type="caution">
    <text evidence="1">The sequence shown here is derived from an EMBL/GenBank/DDBJ whole genome shotgun (WGS) entry which is preliminary data.</text>
</comment>
<sequence length="104" mass="11425">MELETAVWMRVVSLGTPVILDSGFWTRRRRDTLRAQAAALGVPLTLYALDVPHAQGRARVARRHALPGALPLVGNAVDVLWTRFEPLEPDEEAVRVPGAPAHDL</sequence>
<accession>A0ABV7Z876</accession>
<reference evidence="2" key="1">
    <citation type="journal article" date="2019" name="Int. J. Syst. Evol. Microbiol.">
        <title>The Global Catalogue of Microorganisms (GCM) 10K type strain sequencing project: providing services to taxonomists for standard genome sequencing and annotation.</title>
        <authorList>
            <consortium name="The Broad Institute Genomics Platform"/>
            <consortium name="The Broad Institute Genome Sequencing Center for Infectious Disease"/>
            <person name="Wu L."/>
            <person name="Ma J."/>
        </authorList>
    </citation>
    <scope>NUCLEOTIDE SEQUENCE [LARGE SCALE GENOMIC DNA]</scope>
    <source>
        <strain evidence="2">CCTCC AB 2017081</strain>
    </source>
</reference>
<dbReference type="Pfam" id="PF13671">
    <property type="entry name" value="AAA_33"/>
    <property type="match status" value="1"/>
</dbReference>